<reference evidence="2 3" key="1">
    <citation type="submission" date="2018-09" db="EMBL/GenBank/DDBJ databases">
        <authorList>
            <person name="Zhu H."/>
        </authorList>
    </citation>
    <scope>NUCLEOTIDE SEQUENCE [LARGE SCALE GENOMIC DNA]</scope>
    <source>
        <strain evidence="2 3">K1S02-61</strain>
    </source>
</reference>
<evidence type="ECO:0000313" key="2">
    <source>
        <dbReference type="EMBL" id="RJG16107.1"/>
    </source>
</evidence>
<dbReference type="AlphaFoldDB" id="A0A418XTV5"/>
<evidence type="ECO:0000313" key="3">
    <source>
        <dbReference type="Proteomes" id="UP000284006"/>
    </source>
</evidence>
<dbReference type="EMBL" id="QYUP01000110">
    <property type="protein sequence ID" value="RJG16107.1"/>
    <property type="molecule type" value="Genomic_DNA"/>
</dbReference>
<dbReference type="Pfam" id="PF18426">
    <property type="entry name" value="Tli4_C"/>
    <property type="match status" value="1"/>
</dbReference>
<organism evidence="2 3">
    <name type="scientific">Massilia cavernae</name>
    <dbReference type="NCBI Taxonomy" id="2320864"/>
    <lineage>
        <taxon>Bacteria</taxon>
        <taxon>Pseudomonadati</taxon>
        <taxon>Pseudomonadota</taxon>
        <taxon>Betaproteobacteria</taxon>
        <taxon>Burkholderiales</taxon>
        <taxon>Oxalobacteraceae</taxon>
        <taxon>Telluria group</taxon>
        <taxon>Massilia</taxon>
    </lineage>
</organism>
<accession>A0A418XTV5</accession>
<protein>
    <recommendedName>
        <fullName evidence="1">Tle cognate immunity protein 4 C-terminal domain-containing protein</fullName>
    </recommendedName>
</protein>
<feature type="domain" description="Tle cognate immunity protein 4 C-terminal" evidence="1">
    <location>
        <begin position="130"/>
        <end position="297"/>
    </location>
</feature>
<sequence length="401" mass="44620">MEVPATATIVFGTADVEFTTESYSGQATFIAERVAEQVLQVEKERDFLDDDNEIKLPLFGKVIDGAVAGQKLVFGSKSHVWYSIDSFVPVGDYLFVQRANMVDPSGDELKATINDFNRVAGYFLARAENEIPVEEGMCIEGGFIPFPLAYEKARIGVRLKEFPDVHFSVEVHKNRDRLPESSDLETLLARAEHVAKMQGLGAAYASITTFRRGPRQLRDWKGYEILARKPAFKSDTDAHEFRFRSLGAVNDPLQPQLDVQFDTGVGKNRKAAIRPTITDEEAVALWDRLVDTIRVRKAHDATVIPAPKAPLGALAPSGEACVQTGWWQCMDPNNIDGDKRHLIVAGDLLPPAAVFTKPTLWQRFTGQRPVRQRSATWQLVGYNDLARTDSTSTGREVKEDA</sequence>
<comment type="caution">
    <text evidence="2">The sequence shown here is derived from an EMBL/GenBank/DDBJ whole genome shotgun (WGS) entry which is preliminary data.</text>
</comment>
<dbReference type="Proteomes" id="UP000284006">
    <property type="component" value="Unassembled WGS sequence"/>
</dbReference>
<proteinExistence type="predicted"/>
<name>A0A418XTV5_9BURK</name>
<dbReference type="InterPro" id="IPR041290">
    <property type="entry name" value="Tli4_C"/>
</dbReference>
<evidence type="ECO:0000259" key="1">
    <source>
        <dbReference type="Pfam" id="PF18426"/>
    </source>
</evidence>
<keyword evidence="3" id="KW-1185">Reference proteome</keyword>
<gene>
    <name evidence="2" type="ORF">D3872_11470</name>
</gene>